<dbReference type="AlphaFoldDB" id="A0A9D4LBK8"/>
<keyword evidence="3" id="KW-0479">Metal-binding</keyword>
<dbReference type="GO" id="GO:0070897">
    <property type="term" value="P:transcription preinitiation complex assembly"/>
    <property type="evidence" value="ECO:0007669"/>
    <property type="project" value="InterPro"/>
</dbReference>
<dbReference type="PANTHER" id="PTHR11618:SF4">
    <property type="entry name" value="TRANSCRIPTION FACTOR IIIB 90 KDA SUBUNIT"/>
    <property type="match status" value="1"/>
</dbReference>
<dbReference type="EMBL" id="JAIWYP010000003">
    <property type="protein sequence ID" value="KAH3854172.1"/>
    <property type="molecule type" value="Genomic_DNA"/>
</dbReference>
<dbReference type="GO" id="GO:0000126">
    <property type="term" value="C:transcription factor TFIIIB complex"/>
    <property type="evidence" value="ECO:0007669"/>
    <property type="project" value="TreeGrafter"/>
</dbReference>
<keyword evidence="5" id="KW-0862">Zinc</keyword>
<dbReference type="GO" id="GO:0000995">
    <property type="term" value="F:RNA polymerase III general transcription initiation factor activity"/>
    <property type="evidence" value="ECO:0007669"/>
    <property type="project" value="TreeGrafter"/>
</dbReference>
<dbReference type="SUPFAM" id="SSF47954">
    <property type="entry name" value="Cyclin-like"/>
    <property type="match status" value="1"/>
</dbReference>
<evidence type="ECO:0000256" key="4">
    <source>
        <dbReference type="ARBA" id="ARBA00022771"/>
    </source>
</evidence>
<dbReference type="PANTHER" id="PTHR11618">
    <property type="entry name" value="TRANSCRIPTION INITIATION FACTOR IIB-RELATED"/>
    <property type="match status" value="1"/>
</dbReference>
<gene>
    <name evidence="10" type="ORF">DPMN_096711</name>
</gene>
<accession>A0A9D4LBK8</accession>
<dbReference type="InterPro" id="IPR000812">
    <property type="entry name" value="TFIIB"/>
</dbReference>
<keyword evidence="11" id="KW-1185">Reference proteome</keyword>
<protein>
    <recommendedName>
        <fullName evidence="9">Cyclin-like domain-containing protein</fullName>
    </recommendedName>
</protein>
<dbReference type="Gene3D" id="1.10.472.10">
    <property type="entry name" value="Cyclin-like"/>
    <property type="match status" value="1"/>
</dbReference>
<dbReference type="FunFam" id="1.10.472.10:FF:000007">
    <property type="entry name" value="Transcription factor IIIB 90 kDa subunit"/>
    <property type="match status" value="1"/>
</dbReference>
<dbReference type="InterPro" id="IPR013763">
    <property type="entry name" value="Cyclin-like_dom"/>
</dbReference>
<evidence type="ECO:0000313" key="11">
    <source>
        <dbReference type="Proteomes" id="UP000828390"/>
    </source>
</evidence>
<evidence type="ECO:0000256" key="3">
    <source>
        <dbReference type="ARBA" id="ARBA00022723"/>
    </source>
</evidence>
<evidence type="ECO:0000256" key="8">
    <source>
        <dbReference type="ARBA" id="ARBA00023242"/>
    </source>
</evidence>
<keyword evidence="6" id="KW-0805">Transcription regulation</keyword>
<dbReference type="InterPro" id="IPR036915">
    <property type="entry name" value="Cyclin-like_sf"/>
</dbReference>
<dbReference type="GO" id="GO:0008270">
    <property type="term" value="F:zinc ion binding"/>
    <property type="evidence" value="ECO:0007669"/>
    <property type="project" value="UniProtKB-KW"/>
</dbReference>
<sequence length="107" mass="12308">MQKESRTVTLQNGKRRIQQLASQMNLNQHCVDTAFNFFKMAVSKQMTRGRKHTHVIAACLYLTCRAEKTPHMLLDFSDVLQVNVYTLGRTYLHLAKELCINLPDVGQ</sequence>
<comment type="subcellular location">
    <subcellularLocation>
        <location evidence="1">Nucleus</location>
    </subcellularLocation>
</comment>
<evidence type="ECO:0000256" key="6">
    <source>
        <dbReference type="ARBA" id="ARBA00023015"/>
    </source>
</evidence>
<feature type="domain" description="Cyclin-like" evidence="9">
    <location>
        <begin position="15"/>
        <end position="96"/>
    </location>
</feature>
<proteinExistence type="inferred from homology"/>
<evidence type="ECO:0000256" key="2">
    <source>
        <dbReference type="ARBA" id="ARBA00010857"/>
    </source>
</evidence>
<keyword evidence="4" id="KW-0863">Zinc-finger</keyword>
<dbReference type="GO" id="GO:0005634">
    <property type="term" value="C:nucleus"/>
    <property type="evidence" value="ECO:0007669"/>
    <property type="project" value="UniProtKB-SubCell"/>
</dbReference>
<evidence type="ECO:0000256" key="7">
    <source>
        <dbReference type="ARBA" id="ARBA00023163"/>
    </source>
</evidence>
<dbReference type="GO" id="GO:0017025">
    <property type="term" value="F:TBP-class protein binding"/>
    <property type="evidence" value="ECO:0007669"/>
    <property type="project" value="InterPro"/>
</dbReference>
<reference evidence="10" key="1">
    <citation type="journal article" date="2019" name="bioRxiv">
        <title>The Genome of the Zebra Mussel, Dreissena polymorpha: A Resource for Invasive Species Research.</title>
        <authorList>
            <person name="McCartney M.A."/>
            <person name="Auch B."/>
            <person name="Kono T."/>
            <person name="Mallez S."/>
            <person name="Zhang Y."/>
            <person name="Obille A."/>
            <person name="Becker A."/>
            <person name="Abrahante J.E."/>
            <person name="Garbe J."/>
            <person name="Badalamenti J.P."/>
            <person name="Herman A."/>
            <person name="Mangelson H."/>
            <person name="Liachko I."/>
            <person name="Sullivan S."/>
            <person name="Sone E.D."/>
            <person name="Koren S."/>
            <person name="Silverstein K.A.T."/>
            <person name="Beckman K.B."/>
            <person name="Gohl D.M."/>
        </authorList>
    </citation>
    <scope>NUCLEOTIDE SEQUENCE</scope>
    <source>
        <strain evidence="10">Duluth1</strain>
        <tissue evidence="10">Whole animal</tissue>
    </source>
</reference>
<dbReference type="GO" id="GO:0097550">
    <property type="term" value="C:transcription preinitiation complex"/>
    <property type="evidence" value="ECO:0007669"/>
    <property type="project" value="TreeGrafter"/>
</dbReference>
<comment type="caution">
    <text evidence="10">The sequence shown here is derived from an EMBL/GenBank/DDBJ whole genome shotgun (WGS) entry which is preliminary data.</text>
</comment>
<dbReference type="Proteomes" id="UP000828390">
    <property type="component" value="Unassembled WGS sequence"/>
</dbReference>
<evidence type="ECO:0000259" key="9">
    <source>
        <dbReference type="SMART" id="SM00385"/>
    </source>
</evidence>
<organism evidence="10 11">
    <name type="scientific">Dreissena polymorpha</name>
    <name type="common">Zebra mussel</name>
    <name type="synonym">Mytilus polymorpha</name>
    <dbReference type="NCBI Taxonomy" id="45954"/>
    <lineage>
        <taxon>Eukaryota</taxon>
        <taxon>Metazoa</taxon>
        <taxon>Spiralia</taxon>
        <taxon>Lophotrochozoa</taxon>
        <taxon>Mollusca</taxon>
        <taxon>Bivalvia</taxon>
        <taxon>Autobranchia</taxon>
        <taxon>Heteroconchia</taxon>
        <taxon>Euheterodonta</taxon>
        <taxon>Imparidentia</taxon>
        <taxon>Neoheterodontei</taxon>
        <taxon>Myida</taxon>
        <taxon>Dreissenoidea</taxon>
        <taxon>Dreissenidae</taxon>
        <taxon>Dreissena</taxon>
    </lineage>
</organism>
<dbReference type="InterPro" id="IPR013150">
    <property type="entry name" value="TFIIB_cyclin"/>
</dbReference>
<dbReference type="SMART" id="SM00385">
    <property type="entry name" value="CYCLIN"/>
    <property type="match status" value="1"/>
</dbReference>
<keyword evidence="8" id="KW-0539">Nucleus</keyword>
<keyword evidence="7" id="KW-0804">Transcription</keyword>
<name>A0A9D4LBK8_DREPO</name>
<comment type="similarity">
    <text evidence="2">Belongs to the TFIIB family.</text>
</comment>
<dbReference type="GO" id="GO:0001006">
    <property type="term" value="F:RNA polymerase III type 3 promoter sequence-specific DNA binding"/>
    <property type="evidence" value="ECO:0007669"/>
    <property type="project" value="TreeGrafter"/>
</dbReference>
<evidence type="ECO:0000313" key="10">
    <source>
        <dbReference type="EMBL" id="KAH3854172.1"/>
    </source>
</evidence>
<evidence type="ECO:0000256" key="5">
    <source>
        <dbReference type="ARBA" id="ARBA00022833"/>
    </source>
</evidence>
<dbReference type="Pfam" id="PF00382">
    <property type="entry name" value="TFIIB"/>
    <property type="match status" value="1"/>
</dbReference>
<dbReference type="CDD" id="cd20553">
    <property type="entry name" value="CYCLIN_TFIIIB90_rpt1"/>
    <property type="match status" value="1"/>
</dbReference>
<evidence type="ECO:0000256" key="1">
    <source>
        <dbReference type="ARBA" id="ARBA00004123"/>
    </source>
</evidence>
<reference evidence="10" key="2">
    <citation type="submission" date="2020-11" db="EMBL/GenBank/DDBJ databases">
        <authorList>
            <person name="McCartney M.A."/>
            <person name="Auch B."/>
            <person name="Kono T."/>
            <person name="Mallez S."/>
            <person name="Becker A."/>
            <person name="Gohl D.M."/>
            <person name="Silverstein K.A.T."/>
            <person name="Koren S."/>
            <person name="Bechman K.B."/>
            <person name="Herman A."/>
            <person name="Abrahante J.E."/>
            <person name="Garbe J."/>
        </authorList>
    </citation>
    <scope>NUCLEOTIDE SEQUENCE</scope>
    <source>
        <strain evidence="10">Duluth1</strain>
        <tissue evidence="10">Whole animal</tissue>
    </source>
</reference>